<feature type="non-terminal residue" evidence="1">
    <location>
        <position position="360"/>
    </location>
</feature>
<comment type="caution">
    <text evidence="1">The sequence shown here is derived from an EMBL/GenBank/DDBJ whole genome shotgun (WGS) entry which is preliminary data.</text>
</comment>
<feature type="non-terminal residue" evidence="1">
    <location>
        <position position="1"/>
    </location>
</feature>
<evidence type="ECO:0000313" key="2">
    <source>
        <dbReference type="Proteomes" id="UP000324800"/>
    </source>
</evidence>
<name>A0A5J4T929_9EUKA</name>
<dbReference type="EMBL" id="SNRW01036264">
    <property type="protein sequence ID" value="KAA6354472.1"/>
    <property type="molecule type" value="Genomic_DNA"/>
</dbReference>
<gene>
    <name evidence="1" type="ORF">EZS28_050001</name>
</gene>
<reference evidence="1 2" key="1">
    <citation type="submission" date="2019-03" db="EMBL/GenBank/DDBJ databases">
        <title>Single cell metagenomics reveals metabolic interactions within the superorganism composed of flagellate Streblomastix strix and complex community of Bacteroidetes bacteria on its surface.</title>
        <authorList>
            <person name="Treitli S.C."/>
            <person name="Kolisko M."/>
            <person name="Husnik F."/>
            <person name="Keeling P."/>
            <person name="Hampl V."/>
        </authorList>
    </citation>
    <scope>NUCLEOTIDE SEQUENCE [LARGE SCALE GENOMIC DNA]</scope>
    <source>
        <strain evidence="1">ST1C</strain>
    </source>
</reference>
<dbReference type="Proteomes" id="UP000324800">
    <property type="component" value="Unassembled WGS sequence"/>
</dbReference>
<sequence>YGGGIFVQVESGGKIIIDGQCKFIECKAGASGGGIRVNIYDANSLFTLEDDAQFENCTADDTQYVQGGGGISIHIYDQGFSIVNQVSFKNCNASFGGGIYLFIGSYIQVKQILNRTTFYNCEAQSQGGGMFAQVFHSNCILQLIGVVFEKCAAFGSYGRGGGISLDVRTGTLLLMYETCQYLNCSSGWLGGGCHILCFQTNNNVQITGQHEFDNCSSYVGGGMSIQIDDKGIIKINQSTFKDCQSRYLGGGINANLIDGTINIEDTTFSNCNCTQPGNGGALYLNQRSSSLISIINSSFINCKTISNSSNQSYGWGGAINIQTEITAENLNQQNFLMRDLIFIGCSAVNSIGNNIHIYTP</sequence>
<protein>
    <recommendedName>
        <fullName evidence="3">Right handed beta helix domain-containing protein</fullName>
    </recommendedName>
</protein>
<accession>A0A5J4T929</accession>
<evidence type="ECO:0000313" key="1">
    <source>
        <dbReference type="EMBL" id="KAA6354472.1"/>
    </source>
</evidence>
<evidence type="ECO:0008006" key="3">
    <source>
        <dbReference type="Google" id="ProtNLM"/>
    </source>
</evidence>
<dbReference type="AlphaFoldDB" id="A0A5J4T929"/>
<organism evidence="1 2">
    <name type="scientific">Streblomastix strix</name>
    <dbReference type="NCBI Taxonomy" id="222440"/>
    <lineage>
        <taxon>Eukaryota</taxon>
        <taxon>Metamonada</taxon>
        <taxon>Preaxostyla</taxon>
        <taxon>Oxymonadida</taxon>
        <taxon>Streblomastigidae</taxon>
        <taxon>Streblomastix</taxon>
    </lineage>
</organism>
<proteinExistence type="predicted"/>